<dbReference type="EMBL" id="RCHU02000009">
    <property type="protein sequence ID" value="KAL3580072.1"/>
    <property type="molecule type" value="Genomic_DNA"/>
</dbReference>
<dbReference type="Proteomes" id="UP000309997">
    <property type="component" value="Unassembled WGS sequence"/>
</dbReference>
<proteinExistence type="predicted"/>
<name>A0ACC4BPI6_POPAL</name>
<gene>
    <name evidence="1" type="ORF">D5086_017907</name>
</gene>
<keyword evidence="2" id="KW-1185">Reference proteome</keyword>
<sequence>MLQQGSLNTYKKLIHNVGTMEGDLLHRQQINDHTALTGKTGSNVITPAKENTELKREILAHQGNIGSDERQ</sequence>
<evidence type="ECO:0000313" key="2">
    <source>
        <dbReference type="Proteomes" id="UP000309997"/>
    </source>
</evidence>
<protein>
    <submittedName>
        <fullName evidence="1">Uncharacterized protein</fullName>
    </submittedName>
</protein>
<accession>A0ACC4BPI6</accession>
<reference evidence="1 2" key="1">
    <citation type="journal article" date="2024" name="Plant Biotechnol. J.">
        <title>Genome and CRISPR/Cas9 system of a widespread forest tree (Populus alba) in the world.</title>
        <authorList>
            <person name="Liu Y.J."/>
            <person name="Jiang P.F."/>
            <person name="Han X.M."/>
            <person name="Li X.Y."/>
            <person name="Wang H.M."/>
            <person name="Wang Y.J."/>
            <person name="Wang X.X."/>
            <person name="Zeng Q.Y."/>
        </authorList>
    </citation>
    <scope>NUCLEOTIDE SEQUENCE [LARGE SCALE GENOMIC DNA]</scope>
    <source>
        <strain evidence="2">cv. PAL-ZL1</strain>
    </source>
</reference>
<comment type="caution">
    <text evidence="1">The sequence shown here is derived from an EMBL/GenBank/DDBJ whole genome shotgun (WGS) entry which is preliminary data.</text>
</comment>
<evidence type="ECO:0000313" key="1">
    <source>
        <dbReference type="EMBL" id="KAL3580072.1"/>
    </source>
</evidence>
<organism evidence="1 2">
    <name type="scientific">Populus alba</name>
    <name type="common">White poplar</name>
    <dbReference type="NCBI Taxonomy" id="43335"/>
    <lineage>
        <taxon>Eukaryota</taxon>
        <taxon>Viridiplantae</taxon>
        <taxon>Streptophyta</taxon>
        <taxon>Embryophyta</taxon>
        <taxon>Tracheophyta</taxon>
        <taxon>Spermatophyta</taxon>
        <taxon>Magnoliopsida</taxon>
        <taxon>eudicotyledons</taxon>
        <taxon>Gunneridae</taxon>
        <taxon>Pentapetalae</taxon>
        <taxon>rosids</taxon>
        <taxon>fabids</taxon>
        <taxon>Malpighiales</taxon>
        <taxon>Salicaceae</taxon>
        <taxon>Saliceae</taxon>
        <taxon>Populus</taxon>
    </lineage>
</organism>